<dbReference type="AlphaFoldDB" id="U1HTT8"/>
<dbReference type="SUPFAM" id="SSF53335">
    <property type="entry name" value="S-adenosyl-L-methionine-dependent methyltransferases"/>
    <property type="match status" value="1"/>
</dbReference>
<dbReference type="OrthoDB" id="10017101at2759"/>
<name>U1HTT8_ENDPU</name>
<dbReference type="Gene3D" id="3.40.50.150">
    <property type="entry name" value="Vaccinia Virus protein VP39"/>
    <property type="match status" value="1"/>
</dbReference>
<dbReference type="eggNOG" id="ENOG502STQS">
    <property type="taxonomic scope" value="Eukaryota"/>
</dbReference>
<dbReference type="GeneID" id="19238887"/>
<proteinExistence type="predicted"/>
<dbReference type="RefSeq" id="XP_007800347.1">
    <property type="nucleotide sequence ID" value="XM_007802156.1"/>
</dbReference>
<dbReference type="HOGENOM" id="CLU_010595_2_1_1"/>
<evidence type="ECO:0000313" key="2">
    <source>
        <dbReference type="Proteomes" id="UP000019373"/>
    </source>
</evidence>
<reference evidence="2" key="1">
    <citation type="journal article" date="2014" name="BMC Genomics">
        <title>Genome characteristics reveal the impact of lichenization on lichen-forming fungus Endocarpon pusillum Hedwig (Verrucariales, Ascomycota).</title>
        <authorList>
            <person name="Wang Y.-Y."/>
            <person name="Liu B."/>
            <person name="Zhang X.-Y."/>
            <person name="Zhou Q.-M."/>
            <person name="Zhang T."/>
            <person name="Li H."/>
            <person name="Yu Y.-F."/>
            <person name="Zhang X.-L."/>
            <person name="Hao X.-Y."/>
            <person name="Wang M."/>
            <person name="Wang L."/>
            <person name="Wei J.-C."/>
        </authorList>
    </citation>
    <scope>NUCLEOTIDE SEQUENCE [LARGE SCALE GENOMIC DNA]</scope>
    <source>
        <strain evidence="2">Z07020 / HMAS-L-300199</strain>
    </source>
</reference>
<evidence type="ECO:0000313" key="1">
    <source>
        <dbReference type="EMBL" id="ERF74035.1"/>
    </source>
</evidence>
<dbReference type="OMA" id="IVELNWH"/>
<keyword evidence="2" id="KW-1185">Reference proteome</keyword>
<dbReference type="InterPro" id="IPR029063">
    <property type="entry name" value="SAM-dependent_MTases_sf"/>
</dbReference>
<sequence>MTAAESTSERRYHHTSSAYVLPNDAIEQNRLDAQAVAIVEMTGGVPCLAPIRSMTNVTKAVDVGCGTGVATLQIAGIFPSAKVYGLDISLIPEAVRKVAPANIVWAVGNVLDVDHDKPGDDVMSREIFTSGGLDYIFGRAEQSGLSTRAGTDAAPIMKDAGLEIISVQTFEFPFVPSRKTPNSQTMSEYVQAKLVPNYLELLRKMLGPQGITGDELERLTMGSFRDITSEEGLHQKYTVTIARKP</sequence>
<organism evidence="1 2">
    <name type="scientific">Endocarpon pusillum (strain Z07020 / HMAS-L-300199)</name>
    <name type="common">Lichen-forming fungus</name>
    <dbReference type="NCBI Taxonomy" id="1263415"/>
    <lineage>
        <taxon>Eukaryota</taxon>
        <taxon>Fungi</taxon>
        <taxon>Dikarya</taxon>
        <taxon>Ascomycota</taxon>
        <taxon>Pezizomycotina</taxon>
        <taxon>Eurotiomycetes</taxon>
        <taxon>Chaetothyriomycetidae</taxon>
        <taxon>Verrucariales</taxon>
        <taxon>Verrucariaceae</taxon>
        <taxon>Endocarpon</taxon>
    </lineage>
</organism>
<evidence type="ECO:0008006" key="3">
    <source>
        <dbReference type="Google" id="ProtNLM"/>
    </source>
</evidence>
<dbReference type="CDD" id="cd02440">
    <property type="entry name" value="AdoMet_MTases"/>
    <property type="match status" value="1"/>
</dbReference>
<gene>
    <name evidence="1" type="ORF">EPUS_03850</name>
</gene>
<accession>U1HTT8</accession>
<dbReference type="Proteomes" id="UP000019373">
    <property type="component" value="Unassembled WGS sequence"/>
</dbReference>
<protein>
    <recommendedName>
        <fullName evidence="3">Methyltransferase domain-containing protein</fullName>
    </recommendedName>
</protein>
<dbReference type="EMBL" id="KE720909">
    <property type="protein sequence ID" value="ERF74035.1"/>
    <property type="molecule type" value="Genomic_DNA"/>
</dbReference>